<proteinExistence type="predicted"/>
<evidence type="ECO:0000313" key="3">
    <source>
        <dbReference type="Proteomes" id="UP000176705"/>
    </source>
</evidence>
<name>A0A1G2LB83_9BACT</name>
<comment type="caution">
    <text evidence="2">The sequence shown here is derived from an EMBL/GenBank/DDBJ whole genome shotgun (WGS) entry which is preliminary data.</text>
</comment>
<feature type="transmembrane region" description="Helical" evidence="1">
    <location>
        <begin position="44"/>
        <end position="65"/>
    </location>
</feature>
<feature type="transmembrane region" description="Helical" evidence="1">
    <location>
        <begin position="119"/>
        <end position="141"/>
    </location>
</feature>
<accession>A0A1G2LB83</accession>
<gene>
    <name evidence="2" type="ORF">A3B37_00685</name>
</gene>
<organism evidence="2 3">
    <name type="scientific">Candidatus Sungbacteria bacterium RIFCSPLOWO2_01_FULL_59_16</name>
    <dbReference type="NCBI Taxonomy" id="1802280"/>
    <lineage>
        <taxon>Bacteria</taxon>
        <taxon>Candidatus Sungiibacteriota</taxon>
    </lineage>
</organism>
<reference evidence="2 3" key="1">
    <citation type="journal article" date="2016" name="Nat. Commun.">
        <title>Thousands of microbial genomes shed light on interconnected biogeochemical processes in an aquifer system.</title>
        <authorList>
            <person name="Anantharaman K."/>
            <person name="Brown C.T."/>
            <person name="Hug L.A."/>
            <person name="Sharon I."/>
            <person name="Castelle C.J."/>
            <person name="Probst A.J."/>
            <person name="Thomas B.C."/>
            <person name="Singh A."/>
            <person name="Wilkins M.J."/>
            <person name="Karaoz U."/>
            <person name="Brodie E.L."/>
            <person name="Williams K.H."/>
            <person name="Hubbard S.S."/>
            <person name="Banfield J.F."/>
        </authorList>
    </citation>
    <scope>NUCLEOTIDE SEQUENCE [LARGE SCALE GENOMIC DNA]</scope>
</reference>
<dbReference type="EMBL" id="MHQS01000010">
    <property type="protein sequence ID" value="OHA08850.1"/>
    <property type="molecule type" value="Genomic_DNA"/>
</dbReference>
<dbReference type="AlphaFoldDB" id="A0A1G2LB83"/>
<dbReference type="STRING" id="1802280.A3B37_00685"/>
<keyword evidence="1" id="KW-0812">Transmembrane</keyword>
<evidence type="ECO:0000313" key="2">
    <source>
        <dbReference type="EMBL" id="OHA08850.1"/>
    </source>
</evidence>
<feature type="transmembrane region" description="Helical" evidence="1">
    <location>
        <begin position="77"/>
        <end position="99"/>
    </location>
</feature>
<protein>
    <submittedName>
        <fullName evidence="2">Uncharacterized protein</fullName>
    </submittedName>
</protein>
<dbReference type="Proteomes" id="UP000176705">
    <property type="component" value="Unassembled WGS sequence"/>
</dbReference>
<keyword evidence="1" id="KW-1133">Transmembrane helix</keyword>
<sequence length="180" mass="19354">MRRSAWYVLAAASFLLAWLSPSVYASFEGGSWRLEWFSLSNPGIALVTLVYAVAIAGIAVLAAKLRHGYRFGYGTSLVAAWTIGGMAATGIFVLTNHYLVSDLGHTPLWEYWLGERPLLIMYAVTSLLASLCGLAGGKYLVGTPGGDGRSSVVAALRSVITRRRRQGPDSSESRVAIQTL</sequence>
<evidence type="ECO:0000256" key="1">
    <source>
        <dbReference type="SAM" id="Phobius"/>
    </source>
</evidence>
<keyword evidence="1" id="KW-0472">Membrane</keyword>